<gene>
    <name evidence="2" type="ORF">EVAR_40708_1</name>
</gene>
<dbReference type="AlphaFoldDB" id="A0A4C1X8V4"/>
<name>A0A4C1X8V4_EUMVA</name>
<feature type="compositionally biased region" description="Polar residues" evidence="1">
    <location>
        <begin position="166"/>
        <end position="180"/>
    </location>
</feature>
<evidence type="ECO:0000256" key="1">
    <source>
        <dbReference type="SAM" id="MobiDB-lite"/>
    </source>
</evidence>
<evidence type="ECO:0000313" key="2">
    <source>
        <dbReference type="EMBL" id="GBP59322.1"/>
    </source>
</evidence>
<comment type="caution">
    <text evidence="2">The sequence shown here is derived from an EMBL/GenBank/DDBJ whole genome shotgun (WGS) entry which is preliminary data.</text>
</comment>
<reference evidence="2 3" key="1">
    <citation type="journal article" date="2019" name="Commun. Biol.">
        <title>The bagworm genome reveals a unique fibroin gene that provides high tensile strength.</title>
        <authorList>
            <person name="Kono N."/>
            <person name="Nakamura H."/>
            <person name="Ohtoshi R."/>
            <person name="Tomita M."/>
            <person name="Numata K."/>
            <person name="Arakawa K."/>
        </authorList>
    </citation>
    <scope>NUCLEOTIDE SEQUENCE [LARGE SCALE GENOMIC DNA]</scope>
</reference>
<sequence>MKIYVEVLITRSERARDYGPRPSEDAPACSIGRKNTRNIITFVIRCDFAYLAYHLAGIRMRQLNALGGAWVRARPAARAPEALICIQCTGMATTPYSLHMRHLTATSIPDRSSAKGSSGASGNARATTRWSTREAPRARARAPAPPGPAGTPRSRHAGRLDRAGHSSPNRTQNCITSQAGRQYYRKE</sequence>
<dbReference type="EMBL" id="BGZK01000758">
    <property type="protein sequence ID" value="GBP59322.1"/>
    <property type="molecule type" value="Genomic_DNA"/>
</dbReference>
<protein>
    <submittedName>
        <fullName evidence="2">Uncharacterized protein</fullName>
    </submittedName>
</protein>
<proteinExistence type="predicted"/>
<keyword evidence="3" id="KW-1185">Reference proteome</keyword>
<dbReference type="Proteomes" id="UP000299102">
    <property type="component" value="Unassembled WGS sequence"/>
</dbReference>
<accession>A0A4C1X8V4</accession>
<evidence type="ECO:0000313" key="3">
    <source>
        <dbReference type="Proteomes" id="UP000299102"/>
    </source>
</evidence>
<organism evidence="2 3">
    <name type="scientific">Eumeta variegata</name>
    <name type="common">Bagworm moth</name>
    <name type="synonym">Eumeta japonica</name>
    <dbReference type="NCBI Taxonomy" id="151549"/>
    <lineage>
        <taxon>Eukaryota</taxon>
        <taxon>Metazoa</taxon>
        <taxon>Ecdysozoa</taxon>
        <taxon>Arthropoda</taxon>
        <taxon>Hexapoda</taxon>
        <taxon>Insecta</taxon>
        <taxon>Pterygota</taxon>
        <taxon>Neoptera</taxon>
        <taxon>Endopterygota</taxon>
        <taxon>Lepidoptera</taxon>
        <taxon>Glossata</taxon>
        <taxon>Ditrysia</taxon>
        <taxon>Tineoidea</taxon>
        <taxon>Psychidae</taxon>
        <taxon>Oiketicinae</taxon>
        <taxon>Eumeta</taxon>
    </lineage>
</organism>
<feature type="compositionally biased region" description="Low complexity" evidence="1">
    <location>
        <begin position="114"/>
        <end position="124"/>
    </location>
</feature>
<feature type="region of interest" description="Disordered" evidence="1">
    <location>
        <begin position="107"/>
        <end position="187"/>
    </location>
</feature>